<dbReference type="Gene3D" id="1.10.3720.10">
    <property type="entry name" value="MetI-like"/>
    <property type="match status" value="1"/>
</dbReference>
<keyword evidence="3 8" id="KW-0813">Transport</keyword>
<dbReference type="InterPro" id="IPR000515">
    <property type="entry name" value="MetI-like"/>
</dbReference>
<dbReference type="PANTHER" id="PTHR30614:SF21">
    <property type="entry name" value="AMINO ACID ABC TRANSPORTER PERMEASE"/>
    <property type="match status" value="1"/>
</dbReference>
<dbReference type="Pfam" id="PF00528">
    <property type="entry name" value="BPD_transp_1"/>
    <property type="match status" value="1"/>
</dbReference>
<gene>
    <name evidence="10" type="primary">tcyB_1</name>
    <name evidence="10" type="ORF">R69776_04623</name>
</gene>
<sequence length="245" mass="26528">MIDILSQYGLSLLIGQYPDGPLGGVALTLVMSVIALVVAFPVAVTVAVTRTSPIRAIRRASSVYVSLVRGIPLLLIIFWAYFVLPVVTGVTTSAAVTVICALVIYEGAYLGESIRAALEALPKGQTEAARSLGMGYRATLLKVILPQALFNCLPSMMNQFVLIVKNTSLAYIIGAHELTFSANGINAQLLTQPFQVYFILAAFYFILCYSLSRLSRLVERRVLRKRSGSQGRRTDGKSSFAEVSS</sequence>
<evidence type="ECO:0000256" key="6">
    <source>
        <dbReference type="ARBA" id="ARBA00022989"/>
    </source>
</evidence>
<dbReference type="Proteomes" id="UP000673821">
    <property type="component" value="Unassembled WGS sequence"/>
</dbReference>
<dbReference type="PANTHER" id="PTHR30614">
    <property type="entry name" value="MEMBRANE COMPONENT OF AMINO ACID ABC TRANSPORTER"/>
    <property type="match status" value="1"/>
</dbReference>
<keyword evidence="4" id="KW-1003">Cell membrane</keyword>
<comment type="caution">
    <text evidence="10">The sequence shown here is derived from an EMBL/GenBank/DDBJ whole genome shotgun (WGS) entry which is preliminary data.</text>
</comment>
<evidence type="ECO:0000256" key="4">
    <source>
        <dbReference type="ARBA" id="ARBA00022475"/>
    </source>
</evidence>
<keyword evidence="11" id="KW-1185">Reference proteome</keyword>
<feature type="transmembrane region" description="Helical" evidence="8">
    <location>
        <begin position="61"/>
        <end position="81"/>
    </location>
</feature>
<proteinExistence type="inferred from homology"/>
<evidence type="ECO:0000313" key="11">
    <source>
        <dbReference type="Proteomes" id="UP000673821"/>
    </source>
</evidence>
<keyword evidence="6 8" id="KW-1133">Transmembrane helix</keyword>
<keyword evidence="7 8" id="KW-0472">Membrane</keyword>
<dbReference type="InterPro" id="IPR043429">
    <property type="entry name" value="ArtM/GltK/GlnP/TcyL/YhdX-like"/>
</dbReference>
<name>A0ABM8S450_9BURK</name>
<protein>
    <submittedName>
        <fullName evidence="10">L-cystine transport system permease protein TcyB</fullName>
    </submittedName>
</protein>
<dbReference type="InterPro" id="IPR035906">
    <property type="entry name" value="MetI-like_sf"/>
</dbReference>
<dbReference type="CDD" id="cd06261">
    <property type="entry name" value="TM_PBP2"/>
    <property type="match status" value="1"/>
</dbReference>
<dbReference type="InterPro" id="IPR010065">
    <property type="entry name" value="AA_ABC_transptr_permease_3TM"/>
</dbReference>
<feature type="transmembrane region" description="Helical" evidence="8">
    <location>
        <begin position="156"/>
        <end position="174"/>
    </location>
</feature>
<dbReference type="PROSITE" id="PS50928">
    <property type="entry name" value="ABC_TM1"/>
    <property type="match status" value="1"/>
</dbReference>
<feature type="domain" description="ABC transmembrane type-1" evidence="9">
    <location>
        <begin position="25"/>
        <end position="215"/>
    </location>
</feature>
<reference evidence="10 11" key="1">
    <citation type="submission" date="2021-02" db="EMBL/GenBank/DDBJ databases">
        <authorList>
            <person name="Vanwijnsberghe S."/>
        </authorList>
    </citation>
    <scope>NUCLEOTIDE SEQUENCE [LARGE SCALE GENOMIC DNA]</scope>
    <source>
        <strain evidence="10 11">R-69776</strain>
    </source>
</reference>
<evidence type="ECO:0000313" key="10">
    <source>
        <dbReference type="EMBL" id="CAE6788042.1"/>
    </source>
</evidence>
<feature type="transmembrane region" description="Helical" evidence="8">
    <location>
        <begin position="194"/>
        <end position="211"/>
    </location>
</feature>
<dbReference type="RefSeq" id="WP_200659460.1">
    <property type="nucleotide sequence ID" value="NZ_CAJNBH010000014.1"/>
</dbReference>
<evidence type="ECO:0000256" key="2">
    <source>
        <dbReference type="ARBA" id="ARBA00010072"/>
    </source>
</evidence>
<dbReference type="SUPFAM" id="SSF161098">
    <property type="entry name" value="MetI-like"/>
    <property type="match status" value="1"/>
</dbReference>
<dbReference type="NCBIfam" id="TIGR01726">
    <property type="entry name" value="HEQRo_perm_3TM"/>
    <property type="match status" value="1"/>
</dbReference>
<dbReference type="EMBL" id="CAJNBH010000014">
    <property type="protein sequence ID" value="CAE6788042.1"/>
    <property type="molecule type" value="Genomic_DNA"/>
</dbReference>
<feature type="transmembrane region" description="Helical" evidence="8">
    <location>
        <begin position="87"/>
        <end position="105"/>
    </location>
</feature>
<evidence type="ECO:0000256" key="8">
    <source>
        <dbReference type="RuleBase" id="RU363032"/>
    </source>
</evidence>
<comment type="subcellular location">
    <subcellularLocation>
        <location evidence="1">Cell inner membrane</location>
        <topology evidence="1">Multi-pass membrane protein</topology>
    </subcellularLocation>
    <subcellularLocation>
        <location evidence="8">Cell membrane</location>
        <topology evidence="8">Multi-pass membrane protein</topology>
    </subcellularLocation>
</comment>
<feature type="transmembrane region" description="Helical" evidence="8">
    <location>
        <begin position="25"/>
        <end position="49"/>
    </location>
</feature>
<evidence type="ECO:0000256" key="3">
    <source>
        <dbReference type="ARBA" id="ARBA00022448"/>
    </source>
</evidence>
<evidence type="ECO:0000259" key="9">
    <source>
        <dbReference type="PROSITE" id="PS50928"/>
    </source>
</evidence>
<evidence type="ECO:0000256" key="5">
    <source>
        <dbReference type="ARBA" id="ARBA00022692"/>
    </source>
</evidence>
<accession>A0ABM8S450</accession>
<evidence type="ECO:0000256" key="1">
    <source>
        <dbReference type="ARBA" id="ARBA00004429"/>
    </source>
</evidence>
<keyword evidence="5 8" id="KW-0812">Transmembrane</keyword>
<comment type="similarity">
    <text evidence="2">Belongs to the binding-protein-dependent transport system permease family. HisMQ subfamily.</text>
</comment>
<evidence type="ECO:0000256" key="7">
    <source>
        <dbReference type="ARBA" id="ARBA00023136"/>
    </source>
</evidence>
<organism evidence="10 11">
    <name type="scientific">Paraburkholderia nemoris</name>
    <dbReference type="NCBI Taxonomy" id="2793076"/>
    <lineage>
        <taxon>Bacteria</taxon>
        <taxon>Pseudomonadati</taxon>
        <taxon>Pseudomonadota</taxon>
        <taxon>Betaproteobacteria</taxon>
        <taxon>Burkholderiales</taxon>
        <taxon>Burkholderiaceae</taxon>
        <taxon>Paraburkholderia</taxon>
    </lineage>
</organism>